<evidence type="ECO:0000313" key="1">
    <source>
        <dbReference type="EMBL" id="TDF89471.1"/>
    </source>
</evidence>
<reference evidence="1 2" key="1">
    <citation type="submission" date="2019-03" db="EMBL/GenBank/DDBJ databases">
        <title>Whole genome sequence of Arthrobacter sp JH1-1.</title>
        <authorList>
            <person name="Trinh H.N."/>
        </authorList>
    </citation>
    <scope>NUCLEOTIDE SEQUENCE [LARGE SCALE GENOMIC DNA]</scope>
    <source>
        <strain evidence="1 2">JH1-1</strain>
    </source>
</reference>
<dbReference type="OrthoDB" id="2375320at2"/>
<gene>
    <name evidence="1" type="ORF">E1809_22960</name>
</gene>
<accession>A0A4R5K6E7</accession>
<protein>
    <submittedName>
        <fullName evidence="1">Uncharacterized protein</fullName>
    </submittedName>
</protein>
<keyword evidence="2" id="KW-1185">Reference proteome</keyword>
<dbReference type="RefSeq" id="WP_133206571.1">
    <property type="nucleotide sequence ID" value="NZ_SMRU01000039.1"/>
</dbReference>
<sequence length="116" mass="13228">MDIDSAPYQEYPEFIAETLSKFVRYTCNPELLAGKPGAAPDAPSHMALVSFRPKVLEKYKGDPERYSIGGGRLREGIKWDLPLWENEDPIRVSLGDLGVCLPAEERHHWRNFMIEP</sequence>
<dbReference type="EMBL" id="SMRU01000039">
    <property type="protein sequence ID" value="TDF89471.1"/>
    <property type="molecule type" value="Genomic_DNA"/>
</dbReference>
<comment type="caution">
    <text evidence="1">The sequence shown here is derived from an EMBL/GenBank/DDBJ whole genome shotgun (WGS) entry which is preliminary data.</text>
</comment>
<dbReference type="AlphaFoldDB" id="A0A4R5K6E7"/>
<name>A0A4R5K6E7_9MICC</name>
<evidence type="ECO:0000313" key="2">
    <source>
        <dbReference type="Proteomes" id="UP000295511"/>
    </source>
</evidence>
<proteinExistence type="predicted"/>
<dbReference type="Proteomes" id="UP000295511">
    <property type="component" value="Unassembled WGS sequence"/>
</dbReference>
<organism evidence="1 2">
    <name type="scientific">Arthrobacter terricola</name>
    <dbReference type="NCBI Taxonomy" id="2547396"/>
    <lineage>
        <taxon>Bacteria</taxon>
        <taxon>Bacillati</taxon>
        <taxon>Actinomycetota</taxon>
        <taxon>Actinomycetes</taxon>
        <taxon>Micrococcales</taxon>
        <taxon>Micrococcaceae</taxon>
        <taxon>Arthrobacter</taxon>
    </lineage>
</organism>